<name>A0A3A8IX97_9BACT</name>
<proteinExistence type="predicted"/>
<protein>
    <submittedName>
        <fullName evidence="2">Uncharacterized protein</fullName>
    </submittedName>
</protein>
<gene>
    <name evidence="2" type="ORF">D7V88_24620</name>
</gene>
<organism evidence="2 3">
    <name type="scientific">Corallococcus terminator</name>
    <dbReference type="NCBI Taxonomy" id="2316733"/>
    <lineage>
        <taxon>Bacteria</taxon>
        <taxon>Pseudomonadati</taxon>
        <taxon>Myxococcota</taxon>
        <taxon>Myxococcia</taxon>
        <taxon>Myxococcales</taxon>
        <taxon>Cystobacterineae</taxon>
        <taxon>Myxococcaceae</taxon>
        <taxon>Corallococcus</taxon>
    </lineage>
</organism>
<dbReference type="AlphaFoldDB" id="A0A3A8IX97"/>
<feature type="compositionally biased region" description="Gly residues" evidence="1">
    <location>
        <begin position="1"/>
        <end position="12"/>
    </location>
</feature>
<reference evidence="3" key="1">
    <citation type="submission" date="2018-09" db="EMBL/GenBank/DDBJ databases">
        <authorList>
            <person name="Livingstone P.G."/>
            <person name="Whitworth D.E."/>
        </authorList>
    </citation>
    <scope>NUCLEOTIDE SEQUENCE [LARGE SCALE GENOMIC DNA]</scope>
    <source>
        <strain evidence="3">CA054A</strain>
    </source>
</reference>
<comment type="caution">
    <text evidence="2">The sequence shown here is derived from an EMBL/GenBank/DDBJ whole genome shotgun (WGS) entry which is preliminary data.</text>
</comment>
<evidence type="ECO:0000256" key="1">
    <source>
        <dbReference type="SAM" id="MobiDB-lite"/>
    </source>
</evidence>
<keyword evidence="3" id="KW-1185">Reference proteome</keyword>
<evidence type="ECO:0000313" key="3">
    <source>
        <dbReference type="Proteomes" id="UP000268094"/>
    </source>
</evidence>
<dbReference type="Proteomes" id="UP000268094">
    <property type="component" value="Unassembled WGS sequence"/>
</dbReference>
<dbReference type="OrthoDB" id="5524133at2"/>
<evidence type="ECO:0000313" key="2">
    <source>
        <dbReference type="EMBL" id="RKG82921.1"/>
    </source>
</evidence>
<sequence>MAGVNGVGGGGNVQQTRSSGSSEAEKTQVYKDALGSAVNQLAKDKGSVRYLGDSRIEKMKTKVNDEMAKFMQANPNATKEEIKAQADKVISKHQGNTLFEKIRDDNFFNNLMKRRKELLSDMWG</sequence>
<accession>A0A3A8IX97</accession>
<dbReference type="RefSeq" id="WP_120543092.1">
    <property type="nucleotide sequence ID" value="NZ_RAVZ01000187.1"/>
</dbReference>
<dbReference type="EMBL" id="RAVZ01000187">
    <property type="protein sequence ID" value="RKG82921.1"/>
    <property type="molecule type" value="Genomic_DNA"/>
</dbReference>
<feature type="region of interest" description="Disordered" evidence="1">
    <location>
        <begin position="1"/>
        <end position="27"/>
    </location>
</feature>